<sequence length="175" mass="20283">MEKKNHEQALIDYKKGLKYKEIAEKYDVSINTVKSWHRRYDWAKKITENDEDEEQNSNELHTKTVKNEKYKRTRKNIEASLRKQLEENGIVQAHYSDLINDYMSLWDVKNKLIADIEERGVTVLVVNGRSVNKKKNDSVTELNKTNAQMLKLLSELGLDASKVEKPGGDDDGDDV</sequence>
<dbReference type="EMBL" id="RHLQ01000009">
    <property type="protein sequence ID" value="RND00263.1"/>
    <property type="molecule type" value="Genomic_DNA"/>
</dbReference>
<dbReference type="Pfam" id="PF05119">
    <property type="entry name" value="Terminase_4"/>
    <property type="match status" value="1"/>
</dbReference>
<reference evidence="1 2" key="1">
    <citation type="journal article" date="2014" name="Int. J. Syst. Evol. Microbiol.">
        <title>Lysinibacillus halotolerans sp. nov., isolated from saline-alkaline soil.</title>
        <authorList>
            <person name="Kong D."/>
            <person name="Wang Y."/>
            <person name="Zhao B."/>
            <person name="Li Y."/>
            <person name="Song J."/>
            <person name="Zhai Y."/>
            <person name="Zhang C."/>
            <person name="Wang H."/>
            <person name="Chen X."/>
            <person name="Zhao B."/>
            <person name="Ruan Z."/>
        </authorList>
    </citation>
    <scope>NUCLEOTIDE SEQUENCE [LARGE SCALE GENOMIC DNA]</scope>
    <source>
        <strain evidence="1 2">MCCC 1A12703</strain>
    </source>
</reference>
<comment type="caution">
    <text evidence="1">The sequence shown here is derived from an EMBL/GenBank/DDBJ whole genome shotgun (WGS) entry which is preliminary data.</text>
</comment>
<dbReference type="RefSeq" id="WP_122971328.1">
    <property type="nucleotide sequence ID" value="NZ_RHLQ01000009.1"/>
</dbReference>
<evidence type="ECO:0000313" key="2">
    <source>
        <dbReference type="Proteomes" id="UP000279909"/>
    </source>
</evidence>
<organism evidence="1 2">
    <name type="scientific">Lysinibacillus halotolerans</name>
    <dbReference type="NCBI Taxonomy" id="1368476"/>
    <lineage>
        <taxon>Bacteria</taxon>
        <taxon>Bacillati</taxon>
        <taxon>Bacillota</taxon>
        <taxon>Bacilli</taxon>
        <taxon>Bacillales</taxon>
        <taxon>Bacillaceae</taxon>
        <taxon>Lysinibacillus</taxon>
    </lineage>
</organism>
<dbReference type="Gene3D" id="1.10.10.60">
    <property type="entry name" value="Homeodomain-like"/>
    <property type="match status" value="1"/>
</dbReference>
<dbReference type="Proteomes" id="UP000279909">
    <property type="component" value="Unassembled WGS sequence"/>
</dbReference>
<dbReference type="AlphaFoldDB" id="A0A3M8HD17"/>
<dbReference type="OrthoDB" id="2192520at2"/>
<name>A0A3M8HD17_9BACI</name>
<keyword evidence="2" id="KW-1185">Reference proteome</keyword>
<accession>A0A3M8HD17</accession>
<dbReference type="Pfam" id="PF13384">
    <property type="entry name" value="HTH_23"/>
    <property type="match status" value="1"/>
</dbReference>
<evidence type="ECO:0000313" key="1">
    <source>
        <dbReference type="EMBL" id="RND00263.1"/>
    </source>
</evidence>
<protein>
    <submittedName>
        <fullName evidence="1">RNA polymerase subunit sigma-70</fullName>
    </submittedName>
</protein>
<proteinExistence type="predicted"/>
<gene>
    <name evidence="1" type="ORF">EC501_05680</name>
</gene>
<dbReference type="InterPro" id="IPR006448">
    <property type="entry name" value="Phage_term_ssu_P27"/>
</dbReference>